<reference evidence="1" key="1">
    <citation type="submission" date="2020-11" db="EMBL/GenBank/DDBJ databases">
        <authorList>
            <person name="Tran Van P."/>
        </authorList>
    </citation>
    <scope>NUCLEOTIDE SEQUENCE</scope>
</reference>
<name>A0A7R9I225_9NEOP</name>
<accession>A0A7R9I225</accession>
<dbReference type="EMBL" id="OD565804">
    <property type="protein sequence ID" value="CAD7442652.1"/>
    <property type="molecule type" value="Genomic_DNA"/>
</dbReference>
<proteinExistence type="predicted"/>
<organism evidence="1">
    <name type="scientific">Timema bartmani</name>
    <dbReference type="NCBI Taxonomy" id="61472"/>
    <lineage>
        <taxon>Eukaryota</taxon>
        <taxon>Metazoa</taxon>
        <taxon>Ecdysozoa</taxon>
        <taxon>Arthropoda</taxon>
        <taxon>Hexapoda</taxon>
        <taxon>Insecta</taxon>
        <taxon>Pterygota</taxon>
        <taxon>Neoptera</taxon>
        <taxon>Polyneoptera</taxon>
        <taxon>Phasmatodea</taxon>
        <taxon>Timematodea</taxon>
        <taxon>Timematoidea</taxon>
        <taxon>Timematidae</taxon>
        <taxon>Timema</taxon>
    </lineage>
</organism>
<gene>
    <name evidence="1" type="ORF">TBIB3V08_LOCUS5080</name>
</gene>
<evidence type="ECO:0000313" key="1">
    <source>
        <dbReference type="EMBL" id="CAD7442652.1"/>
    </source>
</evidence>
<dbReference type="AlphaFoldDB" id="A0A7R9I225"/>
<sequence>MQEEHELRTPARYEDANSRYRAELFYLRPLDLSSASLKPILWDGGREAERRGVASQLTKVSFRANKNRRIAETVDGASYRTSLAEKSYVWKYQCRVWLLGIRQQPSGQFDTSSLPLYTSSPVDPAPIRLEDTSLTLQVNVKEACHDGLRYVERTGVGRVTKQIYEGRVCASKGRVNINRVAQNSGRGCQIASTLLSSL</sequence>
<protein>
    <submittedName>
        <fullName evidence="1">Uncharacterized protein</fullName>
    </submittedName>
</protein>